<keyword evidence="1" id="KW-0732">Signal</keyword>
<dbReference type="Gene3D" id="3.40.50.1820">
    <property type="entry name" value="alpha/beta hydrolase"/>
    <property type="match status" value="1"/>
</dbReference>
<dbReference type="HOGENOM" id="CLU_098549_0_0_5"/>
<dbReference type="STRING" id="1245469.S58_34660"/>
<gene>
    <name evidence="3" type="ORF">S58_34660</name>
</gene>
<accession>M4Z7F3</accession>
<dbReference type="Proteomes" id="UP000011841">
    <property type="component" value="Chromosome"/>
</dbReference>
<evidence type="ECO:0000313" key="4">
    <source>
        <dbReference type="Proteomes" id="UP000011841"/>
    </source>
</evidence>
<dbReference type="GO" id="GO:0016787">
    <property type="term" value="F:hydrolase activity"/>
    <property type="evidence" value="ECO:0007669"/>
    <property type="project" value="InterPro"/>
</dbReference>
<dbReference type="PANTHER" id="PTHR46623:SF7">
    <property type="entry name" value="CARBOXYMETHYLENEBUTENOLIDASE"/>
    <property type="match status" value="1"/>
</dbReference>
<dbReference type="InterPro" id="IPR051049">
    <property type="entry name" value="Dienelactone_hydrolase-like"/>
</dbReference>
<dbReference type="EMBL" id="AP012603">
    <property type="protein sequence ID" value="BAM89459.1"/>
    <property type="molecule type" value="Genomic_DNA"/>
</dbReference>
<dbReference type="SUPFAM" id="SSF53474">
    <property type="entry name" value="alpha/beta-Hydrolases"/>
    <property type="match status" value="1"/>
</dbReference>
<evidence type="ECO:0000313" key="3">
    <source>
        <dbReference type="EMBL" id="BAM89459.1"/>
    </source>
</evidence>
<organism evidence="3 4">
    <name type="scientific">Bradyrhizobium oligotrophicum S58</name>
    <dbReference type="NCBI Taxonomy" id="1245469"/>
    <lineage>
        <taxon>Bacteria</taxon>
        <taxon>Pseudomonadati</taxon>
        <taxon>Pseudomonadota</taxon>
        <taxon>Alphaproteobacteria</taxon>
        <taxon>Hyphomicrobiales</taxon>
        <taxon>Nitrobacteraceae</taxon>
        <taxon>Bradyrhizobium</taxon>
    </lineage>
</organism>
<dbReference type="Pfam" id="PF01738">
    <property type="entry name" value="DLH"/>
    <property type="match status" value="1"/>
</dbReference>
<dbReference type="AlphaFoldDB" id="M4Z7F3"/>
<dbReference type="InterPro" id="IPR002925">
    <property type="entry name" value="Dienelactn_hydro"/>
</dbReference>
<evidence type="ECO:0000256" key="1">
    <source>
        <dbReference type="SAM" id="SignalP"/>
    </source>
</evidence>
<feature type="chain" id="PRO_5004061749" evidence="1">
    <location>
        <begin position="29"/>
        <end position="258"/>
    </location>
</feature>
<dbReference type="PATRIC" id="fig|1245469.3.peg.3541"/>
<sequence length="258" mass="27192">MARLIPALRSACAAVMLVLCASATAACAAETAPQDLTVTAADALTTITLFPGRGEGKRPAVILLHGAQGIERFAAAYTRYAEALAAKGIDALLVSYYDAADIGPMRSADKHARESYFFAHLPKWSARIRDVVSFVARRESFSGKVGLLGFSNGGFLAVASAASDRRIDALVVFYAGIAGEDQAGPTRLPPLLALHGDADHNVPLSSGKALLDRAKALGNEANLVVYPGMGHGFDFDATRPESADALARTASFFLERLR</sequence>
<reference evidence="3 4" key="1">
    <citation type="journal article" date="2013" name="Appl. Environ. Microbiol.">
        <title>Genome analysis suggests that the soil oligotrophic bacterium Agromonas oligotrophica (Bradyrhizobium oligotrophicum) is a nitrogen-fixing symbiont of Aeschynomene indica.</title>
        <authorList>
            <person name="Okubo T."/>
            <person name="Fukushima S."/>
            <person name="Itakura M."/>
            <person name="Oshima K."/>
            <person name="Longtonglang A."/>
            <person name="Teaumroong N."/>
            <person name="Mitsui H."/>
            <person name="Hattori M."/>
            <person name="Hattori R."/>
            <person name="Hattori T."/>
            <person name="Minamisawa K."/>
        </authorList>
    </citation>
    <scope>NUCLEOTIDE SEQUENCE [LARGE SCALE GENOMIC DNA]</scope>
    <source>
        <strain evidence="3 4">S58</strain>
    </source>
</reference>
<dbReference type="PROSITE" id="PS51257">
    <property type="entry name" value="PROKAR_LIPOPROTEIN"/>
    <property type="match status" value="1"/>
</dbReference>
<dbReference type="eggNOG" id="COG0412">
    <property type="taxonomic scope" value="Bacteria"/>
</dbReference>
<keyword evidence="4" id="KW-1185">Reference proteome</keyword>
<feature type="domain" description="Dienelactone hydrolase" evidence="2">
    <location>
        <begin position="57"/>
        <end position="248"/>
    </location>
</feature>
<dbReference type="KEGG" id="aol:S58_34660"/>
<name>M4Z7F3_9BRAD</name>
<dbReference type="PANTHER" id="PTHR46623">
    <property type="entry name" value="CARBOXYMETHYLENEBUTENOLIDASE-RELATED"/>
    <property type="match status" value="1"/>
</dbReference>
<evidence type="ECO:0000259" key="2">
    <source>
        <dbReference type="Pfam" id="PF01738"/>
    </source>
</evidence>
<proteinExistence type="predicted"/>
<dbReference type="InterPro" id="IPR029058">
    <property type="entry name" value="AB_hydrolase_fold"/>
</dbReference>
<protein>
    <submittedName>
        <fullName evidence="3">Putative carboxymethylenebutenolidase</fullName>
    </submittedName>
</protein>
<dbReference type="OrthoDB" id="9771666at2"/>
<feature type="signal peptide" evidence="1">
    <location>
        <begin position="1"/>
        <end position="28"/>
    </location>
</feature>